<gene>
    <name evidence="2" type="ORF">EUGRSUZ_I02350</name>
</gene>
<dbReference type="OrthoDB" id="162989at2759"/>
<dbReference type="AlphaFoldDB" id="A0A059AS91"/>
<name>A0A059AS91_EUCGR</name>
<reference evidence="2" key="1">
    <citation type="submission" date="2013-07" db="EMBL/GenBank/DDBJ databases">
        <title>The genome of Eucalyptus grandis.</title>
        <authorList>
            <person name="Schmutz J."/>
            <person name="Hayes R."/>
            <person name="Myburg A."/>
            <person name="Tuskan G."/>
            <person name="Grattapaglia D."/>
            <person name="Rokhsar D.S."/>
        </authorList>
    </citation>
    <scope>NUCLEOTIDE SEQUENCE</scope>
    <source>
        <tissue evidence="2">Leaf extractions</tissue>
    </source>
</reference>
<organism evidence="2">
    <name type="scientific">Eucalyptus grandis</name>
    <name type="common">Flooded gum</name>
    <dbReference type="NCBI Taxonomy" id="71139"/>
    <lineage>
        <taxon>Eukaryota</taxon>
        <taxon>Viridiplantae</taxon>
        <taxon>Streptophyta</taxon>
        <taxon>Embryophyta</taxon>
        <taxon>Tracheophyta</taxon>
        <taxon>Spermatophyta</taxon>
        <taxon>Magnoliopsida</taxon>
        <taxon>eudicotyledons</taxon>
        <taxon>Gunneridae</taxon>
        <taxon>Pentapetalae</taxon>
        <taxon>rosids</taxon>
        <taxon>malvids</taxon>
        <taxon>Myrtales</taxon>
        <taxon>Myrtaceae</taxon>
        <taxon>Myrtoideae</taxon>
        <taxon>Eucalypteae</taxon>
        <taxon>Eucalyptus</taxon>
    </lineage>
</organism>
<feature type="compositionally biased region" description="Polar residues" evidence="1">
    <location>
        <begin position="1"/>
        <end position="21"/>
    </location>
</feature>
<protein>
    <recommendedName>
        <fullName evidence="3">Chalcone-flavanone isomerase family protein</fullName>
    </recommendedName>
</protein>
<feature type="region of interest" description="Disordered" evidence="1">
    <location>
        <begin position="330"/>
        <end position="356"/>
    </location>
</feature>
<dbReference type="PANTHER" id="PTHR47512:SF3">
    <property type="entry name" value="CHALCONE-FLAVONONE ISOMERASE FAMILY PROTEIN"/>
    <property type="match status" value="1"/>
</dbReference>
<dbReference type="PANTHER" id="PTHR47512">
    <property type="entry name" value="EXPRESSED PROTEIN"/>
    <property type="match status" value="1"/>
</dbReference>
<evidence type="ECO:0008006" key="3">
    <source>
        <dbReference type="Google" id="ProtNLM"/>
    </source>
</evidence>
<feature type="region of interest" description="Disordered" evidence="1">
    <location>
        <begin position="222"/>
        <end position="292"/>
    </location>
</feature>
<dbReference type="EMBL" id="KK198761">
    <property type="protein sequence ID" value="KCW56639.1"/>
    <property type="molecule type" value="Genomic_DNA"/>
</dbReference>
<dbReference type="Gramene" id="KCW56639">
    <property type="protein sequence ID" value="KCW56639"/>
    <property type="gene ID" value="EUGRSUZ_I02350"/>
</dbReference>
<feature type="compositionally biased region" description="Basic and acidic residues" evidence="1">
    <location>
        <begin position="26"/>
        <end position="43"/>
    </location>
</feature>
<accession>A0A059AS91</accession>
<feature type="region of interest" description="Disordered" evidence="1">
    <location>
        <begin position="1"/>
        <end position="46"/>
    </location>
</feature>
<proteinExistence type="predicted"/>
<evidence type="ECO:0000256" key="1">
    <source>
        <dbReference type="SAM" id="MobiDB-lite"/>
    </source>
</evidence>
<feature type="compositionally biased region" description="Acidic residues" evidence="1">
    <location>
        <begin position="258"/>
        <end position="291"/>
    </location>
</feature>
<sequence length="368" mass="39890">METPSSNRRVTRSQTATSNGKNLPMRKLEDSDLRQRTNEKQQQQDRSALIDITNDSPIVGVAAGNSLRTPSSLIANKRSNRAKSTPGSGEALLRGQVKILLQKVEEEAVLSRASMENRPLVRLQGLVNNSPVGLLAPTPANTPQVLSLSDDGSMNSGSVSSIALINVEEQLISQVVSDIFDGKEQESLESQKSIITRSLLSDFYEKSELSDSSECTSVLTCLGGPEGESGSKEKSSTATDDDSASVWSIQVNASAHGEDEDDEDALIEEEGGEEEEEEAEEDEYEEEDGSLVDELCQGMSKMWVNGEKMPEFAGSHTRFVYNSDDEIVGEEEEGSGCKGDVSPGIVRLKGLPTPRGKHMRFAEEENAD</sequence>
<evidence type="ECO:0000313" key="2">
    <source>
        <dbReference type="EMBL" id="KCW56639.1"/>
    </source>
</evidence>